<proteinExistence type="predicted"/>
<keyword evidence="2" id="KW-1185">Reference proteome</keyword>
<evidence type="ECO:0000313" key="1">
    <source>
        <dbReference type="EMBL" id="QDV52921.1"/>
    </source>
</evidence>
<protein>
    <submittedName>
        <fullName evidence="1">Uncharacterized protein</fullName>
    </submittedName>
</protein>
<organism evidence="1 2">
    <name type="scientific">Gimesia fumaroli</name>
    <dbReference type="NCBI Taxonomy" id="2527976"/>
    <lineage>
        <taxon>Bacteria</taxon>
        <taxon>Pseudomonadati</taxon>
        <taxon>Planctomycetota</taxon>
        <taxon>Planctomycetia</taxon>
        <taxon>Planctomycetales</taxon>
        <taxon>Planctomycetaceae</taxon>
        <taxon>Gimesia</taxon>
    </lineage>
</organism>
<reference evidence="1 2" key="1">
    <citation type="submission" date="2019-03" db="EMBL/GenBank/DDBJ databases">
        <title>Deep-cultivation of Planctomycetes and their phenomic and genomic characterization uncovers novel biology.</title>
        <authorList>
            <person name="Wiegand S."/>
            <person name="Jogler M."/>
            <person name="Boedeker C."/>
            <person name="Pinto D."/>
            <person name="Vollmers J."/>
            <person name="Rivas-Marin E."/>
            <person name="Kohn T."/>
            <person name="Peeters S.H."/>
            <person name="Heuer A."/>
            <person name="Rast P."/>
            <person name="Oberbeckmann S."/>
            <person name="Bunk B."/>
            <person name="Jeske O."/>
            <person name="Meyerdierks A."/>
            <person name="Storesund J.E."/>
            <person name="Kallscheuer N."/>
            <person name="Luecker S."/>
            <person name="Lage O.M."/>
            <person name="Pohl T."/>
            <person name="Merkel B.J."/>
            <person name="Hornburger P."/>
            <person name="Mueller R.-W."/>
            <person name="Bruemmer F."/>
            <person name="Labrenz M."/>
            <person name="Spormann A.M."/>
            <person name="Op den Camp H."/>
            <person name="Overmann J."/>
            <person name="Amann R."/>
            <person name="Jetten M.S.M."/>
            <person name="Mascher T."/>
            <person name="Medema M.H."/>
            <person name="Devos D.P."/>
            <person name="Kaster A.-K."/>
            <person name="Ovreas L."/>
            <person name="Rohde M."/>
            <person name="Galperin M.Y."/>
            <person name="Jogler C."/>
        </authorList>
    </citation>
    <scope>NUCLEOTIDE SEQUENCE [LARGE SCALE GENOMIC DNA]</scope>
    <source>
        <strain evidence="1 2">Enr17</strain>
    </source>
</reference>
<dbReference type="AlphaFoldDB" id="A0A518IIL7"/>
<dbReference type="EMBL" id="CP037452">
    <property type="protein sequence ID" value="QDV52921.1"/>
    <property type="molecule type" value="Genomic_DNA"/>
</dbReference>
<dbReference type="KEGG" id="gfm:Enr17x_49910"/>
<dbReference type="Proteomes" id="UP000318313">
    <property type="component" value="Chromosome"/>
</dbReference>
<accession>A0A518IIL7</accession>
<name>A0A518IIL7_9PLAN</name>
<evidence type="ECO:0000313" key="2">
    <source>
        <dbReference type="Proteomes" id="UP000318313"/>
    </source>
</evidence>
<sequence>MSTRFLDRIKRKGVALSNSAVPGYSCQVVHCDVTGILGVFKLFQSHNTIKPRC</sequence>
<gene>
    <name evidence="1" type="ORF">Enr17x_49910</name>
</gene>